<keyword evidence="1" id="KW-0812">Transmembrane</keyword>
<proteinExistence type="predicted"/>
<evidence type="ECO:0000313" key="2">
    <source>
        <dbReference type="EMBL" id="ODR98277.1"/>
    </source>
</evidence>
<reference evidence="2 3" key="1">
    <citation type="journal article" date="2016" name="Environ. Microbiol.">
        <title>New Methyloceanibacter diversity from North Sea sediments includes methanotroph containing solely the soluble methane monooxygenase.</title>
        <authorList>
            <person name="Vekeman B."/>
            <person name="Kerckhof F.M."/>
            <person name="Cremers G."/>
            <person name="de Vos P."/>
            <person name="Vandamme P."/>
            <person name="Boon N."/>
            <person name="Op den Camp H.J."/>
            <person name="Heylen K."/>
        </authorList>
    </citation>
    <scope>NUCLEOTIDE SEQUENCE [LARGE SCALE GENOMIC DNA]</scope>
    <source>
        <strain evidence="2 3">R-67175</strain>
    </source>
</reference>
<organism evidence="2 3">
    <name type="scientific">Methyloceanibacter superfactus</name>
    <dbReference type="NCBI Taxonomy" id="1774969"/>
    <lineage>
        <taxon>Bacteria</taxon>
        <taxon>Pseudomonadati</taxon>
        <taxon>Pseudomonadota</taxon>
        <taxon>Alphaproteobacteria</taxon>
        <taxon>Hyphomicrobiales</taxon>
        <taxon>Hyphomicrobiaceae</taxon>
        <taxon>Methyloceanibacter</taxon>
    </lineage>
</organism>
<feature type="transmembrane region" description="Helical" evidence="1">
    <location>
        <begin position="49"/>
        <end position="67"/>
    </location>
</feature>
<name>A0A1E3VXK8_9HYPH</name>
<evidence type="ECO:0000256" key="1">
    <source>
        <dbReference type="SAM" id="Phobius"/>
    </source>
</evidence>
<accession>A0A1E3VXK8</accession>
<keyword evidence="3" id="KW-1185">Reference proteome</keyword>
<dbReference type="Proteomes" id="UP000094472">
    <property type="component" value="Unassembled WGS sequence"/>
</dbReference>
<dbReference type="STRING" id="1774969.AUC69_10345"/>
<comment type="caution">
    <text evidence="2">The sequence shown here is derived from an EMBL/GenBank/DDBJ whole genome shotgun (WGS) entry which is preliminary data.</text>
</comment>
<evidence type="ECO:0000313" key="3">
    <source>
        <dbReference type="Proteomes" id="UP000094472"/>
    </source>
</evidence>
<dbReference type="EMBL" id="LPWF01000023">
    <property type="protein sequence ID" value="ODR98277.1"/>
    <property type="molecule type" value="Genomic_DNA"/>
</dbReference>
<keyword evidence="1" id="KW-1133">Transmembrane helix</keyword>
<sequence length="103" mass="11178">MILPRRACRLGLLFATAPFLAGVFSAYETVARKSEQQALGWFDTLAYEVFPRVGLGLLLAVAVYLLVHAASSWLSRLGDIALAAQTATRVQSCNLATLGAYFR</sequence>
<gene>
    <name evidence="2" type="ORF">AUC69_10345</name>
</gene>
<protein>
    <submittedName>
        <fullName evidence="2">Uncharacterized protein</fullName>
    </submittedName>
</protein>
<keyword evidence="1" id="KW-0472">Membrane</keyword>
<dbReference type="AlphaFoldDB" id="A0A1E3VXK8"/>